<comment type="caution">
    <text evidence="2">The sequence shown here is derived from an EMBL/GenBank/DDBJ whole genome shotgun (WGS) entry which is preliminary data.</text>
</comment>
<evidence type="ECO:0000313" key="2">
    <source>
        <dbReference type="EMBL" id="TNJ26955.1"/>
    </source>
</evidence>
<keyword evidence="3" id="KW-1185">Reference proteome</keyword>
<evidence type="ECO:0000256" key="1">
    <source>
        <dbReference type="SAM" id="Phobius"/>
    </source>
</evidence>
<evidence type="ECO:0000313" key="3">
    <source>
        <dbReference type="Proteomes" id="UP000315496"/>
    </source>
</evidence>
<dbReference type="OrthoDB" id="10262724at2759"/>
<keyword evidence="1 2" id="KW-0812">Transmembrane</keyword>
<feature type="transmembrane region" description="Helical" evidence="1">
    <location>
        <begin position="159"/>
        <end position="179"/>
    </location>
</feature>
<dbReference type="EMBL" id="VDLU01000004">
    <property type="protein sequence ID" value="TNJ26955.1"/>
    <property type="molecule type" value="Genomic_DNA"/>
</dbReference>
<dbReference type="Proteomes" id="UP000315496">
    <property type="component" value="Chromosome 4"/>
</dbReference>
<keyword evidence="1" id="KW-1133">Transmembrane helix</keyword>
<organism evidence="2 3">
    <name type="scientific">Giardia muris</name>
    <dbReference type="NCBI Taxonomy" id="5742"/>
    <lineage>
        <taxon>Eukaryota</taxon>
        <taxon>Metamonada</taxon>
        <taxon>Diplomonadida</taxon>
        <taxon>Hexamitidae</taxon>
        <taxon>Giardiinae</taxon>
        <taxon>Giardia</taxon>
    </lineage>
</organism>
<protein>
    <submittedName>
        <fullName evidence="2">Transmembrane domain-containing protein</fullName>
    </submittedName>
</protein>
<dbReference type="VEuPathDB" id="GiardiaDB:GMRT_15082"/>
<accession>A0A4Z1SPZ9</accession>
<reference evidence="2 3" key="1">
    <citation type="submission" date="2019-05" db="EMBL/GenBank/DDBJ databases">
        <title>The compact genome of Giardia muris reveals important steps in the evolution of intestinal protozoan parasites.</title>
        <authorList>
            <person name="Xu F."/>
            <person name="Jimenez-Gonzalez A."/>
            <person name="Einarsson E."/>
            <person name="Astvaldsson A."/>
            <person name="Peirasmaki D."/>
            <person name="Eckmann L."/>
            <person name="Andersson J.O."/>
            <person name="Svard S.G."/>
            <person name="Jerlstrom-Hultqvist J."/>
        </authorList>
    </citation>
    <scope>NUCLEOTIDE SEQUENCE [LARGE SCALE GENOMIC DNA]</scope>
    <source>
        <strain evidence="2 3">Roberts-Thomson</strain>
    </source>
</reference>
<dbReference type="AlphaFoldDB" id="A0A4Z1SPZ9"/>
<feature type="transmembrane region" description="Helical" evidence="1">
    <location>
        <begin position="191"/>
        <end position="210"/>
    </location>
</feature>
<sequence>MCGSCGDILDVLLVTIPCVAYAVLFGFIPRKPWIVGSALEAATTSNTKFLEYCNPPGIKCDINYPAVWILIILIAVIATAFAIVMLILRWCACCCSCCGCGCCGCCDCLGDCCQALFKIAMGVSCPAFTDGLIYIISAVLLESSSVINNHWVADAFGSYSGLGAVSVASGWIIVFILTISIRPSTCAMRTVVLTCGAVACFIIITSIVAANPRGDYHSGGIDLHSGRRAIGLAVGLVETIDFMLMFGSVMPCWCCGD</sequence>
<name>A0A4Z1SPZ9_GIAMU</name>
<feature type="transmembrane region" description="Helical" evidence="1">
    <location>
        <begin position="7"/>
        <end position="28"/>
    </location>
</feature>
<feature type="transmembrane region" description="Helical" evidence="1">
    <location>
        <begin position="230"/>
        <end position="254"/>
    </location>
</feature>
<gene>
    <name evidence="2" type="ORF">GMRT_15082</name>
</gene>
<keyword evidence="1" id="KW-0472">Membrane</keyword>
<feature type="transmembrane region" description="Helical" evidence="1">
    <location>
        <begin position="66"/>
        <end position="88"/>
    </location>
</feature>
<feature type="transmembrane region" description="Helical" evidence="1">
    <location>
        <begin position="127"/>
        <end position="147"/>
    </location>
</feature>
<proteinExistence type="predicted"/>